<evidence type="ECO:0000313" key="3">
    <source>
        <dbReference type="Proteomes" id="UP000244173"/>
    </source>
</evidence>
<accession>A0A2S0P916</accession>
<dbReference type="OrthoDB" id="9796962at2"/>
<evidence type="ECO:0008006" key="4">
    <source>
        <dbReference type="Google" id="ProtNLM"/>
    </source>
</evidence>
<reference evidence="2 3" key="1">
    <citation type="submission" date="2018-04" db="EMBL/GenBank/DDBJ databases">
        <title>Denitrifier Microvirgula.</title>
        <authorList>
            <person name="Anderson E."/>
            <person name="Jang J."/>
            <person name="Ishii S."/>
        </authorList>
    </citation>
    <scope>NUCLEOTIDE SEQUENCE [LARGE SCALE GENOMIC DNA]</scope>
    <source>
        <strain evidence="2 3">BE2.4</strain>
    </source>
</reference>
<feature type="signal peptide" evidence="1">
    <location>
        <begin position="1"/>
        <end position="21"/>
    </location>
</feature>
<dbReference type="SUPFAM" id="SSF110087">
    <property type="entry name" value="DR1885-like metal-binding protein"/>
    <property type="match status" value="1"/>
</dbReference>
<organism evidence="2 3">
    <name type="scientific">Microvirgula aerodenitrificans</name>
    <dbReference type="NCBI Taxonomy" id="57480"/>
    <lineage>
        <taxon>Bacteria</taxon>
        <taxon>Pseudomonadati</taxon>
        <taxon>Pseudomonadota</taxon>
        <taxon>Betaproteobacteria</taxon>
        <taxon>Neisseriales</taxon>
        <taxon>Aquaspirillaceae</taxon>
        <taxon>Microvirgula</taxon>
    </lineage>
</organism>
<protein>
    <recommendedName>
        <fullName evidence="4">Copper chaperone PCu(A)C</fullName>
    </recommendedName>
</protein>
<dbReference type="AlphaFoldDB" id="A0A2S0P916"/>
<gene>
    <name evidence="2" type="ORF">DAI18_07215</name>
</gene>
<name>A0A2S0P916_9NEIS</name>
<dbReference type="PANTHER" id="PTHR36302">
    <property type="entry name" value="BLR7088 PROTEIN"/>
    <property type="match status" value="1"/>
</dbReference>
<dbReference type="EMBL" id="CP028519">
    <property type="protein sequence ID" value="AVY93858.1"/>
    <property type="molecule type" value="Genomic_DNA"/>
</dbReference>
<dbReference type="Gene3D" id="2.60.40.1890">
    <property type="entry name" value="PCu(A)C copper chaperone"/>
    <property type="match status" value="1"/>
</dbReference>
<evidence type="ECO:0000256" key="1">
    <source>
        <dbReference type="SAM" id="SignalP"/>
    </source>
</evidence>
<dbReference type="KEGG" id="maer:DAI18_07215"/>
<keyword evidence="1" id="KW-0732">Signal</keyword>
<dbReference type="PANTHER" id="PTHR36302:SF1">
    <property type="entry name" value="COPPER CHAPERONE PCU(A)C"/>
    <property type="match status" value="1"/>
</dbReference>
<dbReference type="InterPro" id="IPR058248">
    <property type="entry name" value="Lxx211020-like"/>
</dbReference>
<evidence type="ECO:0000313" key="2">
    <source>
        <dbReference type="EMBL" id="AVY93858.1"/>
    </source>
</evidence>
<dbReference type="Pfam" id="PF04314">
    <property type="entry name" value="PCuAC"/>
    <property type="match status" value="1"/>
</dbReference>
<keyword evidence="3" id="KW-1185">Reference proteome</keyword>
<dbReference type="InterPro" id="IPR036182">
    <property type="entry name" value="PCuAC_sf"/>
</dbReference>
<feature type="chain" id="PRO_5015639068" description="Copper chaperone PCu(A)C" evidence="1">
    <location>
        <begin position="22"/>
        <end position="145"/>
    </location>
</feature>
<sequence length="145" mass="15563">MQRILSCLAIALTLLCMPALADSATVTARDGWAWRTRAGQYGSAGFVTLNSSATARLVAASSPRVSRIEIHESFVDAQGRFGMRRRGAVALQPARPLQMRHDGIHLMLIGLRTPLAVGDRLPLTLTIDSGGQREMVSTALVVKAP</sequence>
<dbReference type="Proteomes" id="UP000244173">
    <property type="component" value="Chromosome"/>
</dbReference>
<proteinExistence type="predicted"/>
<dbReference type="InterPro" id="IPR007410">
    <property type="entry name" value="LpqE-like"/>
</dbReference>
<dbReference type="RefSeq" id="WP_107889045.1">
    <property type="nucleotide sequence ID" value="NZ_CP028519.1"/>
</dbReference>